<comment type="caution">
    <text evidence="2">The sequence shown here is derived from an EMBL/GenBank/DDBJ whole genome shotgun (WGS) entry which is preliminary data.</text>
</comment>
<proteinExistence type="predicted"/>
<evidence type="ECO:0000313" key="2">
    <source>
        <dbReference type="EMBL" id="EBM5893988.1"/>
    </source>
</evidence>
<dbReference type="EMBL" id="AAGGXD010000087">
    <property type="protein sequence ID" value="EBN8302452.1"/>
    <property type="molecule type" value="Genomic_DNA"/>
</dbReference>
<reference evidence="2" key="1">
    <citation type="submission" date="2018-08" db="EMBL/GenBank/DDBJ databases">
        <authorList>
            <consortium name="PulseNet: The National Subtyping Network for Foodborne Disease Surveillance"/>
            <person name="Tarr C.L."/>
            <person name="Trees E."/>
            <person name="Katz L.S."/>
            <person name="Carleton-Romer H.A."/>
            <person name="Stroika S."/>
            <person name="Kucerova Z."/>
            <person name="Roache K.F."/>
            <person name="Sabol A.L."/>
            <person name="Besser J."/>
            <person name="Gerner-Smidt P."/>
        </authorList>
    </citation>
    <scope>NUCLEOTIDE SEQUENCE</scope>
    <source>
        <strain evidence="2">PNUSAS049162</strain>
        <strain evidence="3">PNUSAS050161</strain>
    </source>
</reference>
<evidence type="ECO:0000259" key="1">
    <source>
        <dbReference type="Pfam" id="PF09008"/>
    </source>
</evidence>
<dbReference type="AlphaFoldDB" id="A0A5T6N3A4"/>
<dbReference type="SUPFAM" id="SSF51327">
    <property type="entry name" value="Head-binding domain of phage P22 tailspike protein"/>
    <property type="match status" value="1"/>
</dbReference>
<feature type="domain" description="Bacteriophage P22 tailspike N-terminal" evidence="1">
    <location>
        <begin position="1"/>
        <end position="34"/>
    </location>
</feature>
<evidence type="ECO:0000313" key="3">
    <source>
        <dbReference type="EMBL" id="EBN8302452.1"/>
    </source>
</evidence>
<dbReference type="Gene3D" id="2.170.14.10">
    <property type="entry name" value="Phage P22 tailspike-like, N-terminal domain"/>
    <property type="match status" value="1"/>
</dbReference>
<dbReference type="Pfam" id="PF09008">
    <property type="entry name" value="Head_binding"/>
    <property type="match status" value="1"/>
</dbReference>
<dbReference type="InterPro" id="IPR009093">
    <property type="entry name" value="P22_tailspike_N"/>
</dbReference>
<dbReference type="InterPro" id="IPR036730">
    <property type="entry name" value="P22_tailspike_N_sf"/>
</dbReference>
<feature type="non-terminal residue" evidence="2">
    <location>
        <position position="34"/>
    </location>
</feature>
<dbReference type="EMBL" id="AAGDBY010000036">
    <property type="protein sequence ID" value="EBM5893988.1"/>
    <property type="molecule type" value="Genomic_DNA"/>
</dbReference>
<accession>A0A5T6N3A4</accession>
<organism evidence="2">
    <name type="scientific">Salmonella enterica</name>
    <name type="common">Salmonella choleraesuis</name>
    <dbReference type="NCBI Taxonomy" id="28901"/>
    <lineage>
        <taxon>Bacteria</taxon>
        <taxon>Pseudomonadati</taxon>
        <taxon>Pseudomonadota</taxon>
        <taxon>Gammaproteobacteria</taxon>
        <taxon>Enterobacterales</taxon>
        <taxon>Enterobacteriaceae</taxon>
        <taxon>Salmonella</taxon>
    </lineage>
</organism>
<name>A0A5T6N3A4_SALER</name>
<protein>
    <recommendedName>
        <fullName evidence="1">Bacteriophage P22 tailspike N-terminal domain-containing protein</fullName>
    </recommendedName>
</protein>
<gene>
    <name evidence="3" type="ORF">D1D77_23500</name>
    <name evidence="2" type="ORF">D1E52_23100</name>
</gene>
<sequence length="34" mass="3785">MPEQLYNVVVSQPSQLFTLARSFKANANGKIYIG</sequence>